<evidence type="ECO:0000256" key="7">
    <source>
        <dbReference type="ARBA" id="ARBA00023004"/>
    </source>
</evidence>
<keyword evidence="8" id="KW-0411">Iron-sulfur</keyword>
<dbReference type="GO" id="GO:0046872">
    <property type="term" value="F:metal ion binding"/>
    <property type="evidence" value="ECO:0007669"/>
    <property type="project" value="UniProtKB-KW"/>
</dbReference>
<comment type="caution">
    <text evidence="10">The sequence shown here is derived from an EMBL/GenBank/DDBJ whole genome shotgun (WGS) entry which is preliminary data.</text>
</comment>
<sequence>MYEAIGRPLQLGSLRLKNRIVFAPTTLGLAGPEQEEMLRRIAAGGCALAWIGDVPVEKRGFGSLFSAKGFERYRRLTDALHSEGCLTGAQLHQSDSDLGAMVKFLPALLTRRIGPDELRQKLNEAAGPYITALPAGRVRQITAAFGSAAAQARRAGFDLVQVHGDRMCGSFASPLFNRRTDAYGGSLENRLRFALEAVEAVRAREPDLPIDFKLVVRLENYGRAGLLPGELAVAVPLLEAAGVTSFHVTLANHCALQDTIPPASHPDFGGEGCFLFLCDLVRQHTRLPVCGVGGLTDPDFVERQLAEGRIDCAAMSRQLIADPDWPNKVLTGRAAGVRRCVRCNKGCLGGLMGHKGVHCIFEGGNHK</sequence>
<dbReference type="InterPro" id="IPR001155">
    <property type="entry name" value="OxRdtase_FMN_N"/>
</dbReference>
<dbReference type="InterPro" id="IPR054629">
    <property type="entry name" value="BilR_N"/>
</dbReference>
<keyword evidence="5" id="KW-0479">Metal-binding</keyword>
<evidence type="ECO:0000313" key="11">
    <source>
        <dbReference type="Proteomes" id="UP000824193"/>
    </source>
</evidence>
<organism evidence="10 11">
    <name type="scientific">Candidatus Allofournierella pullicola</name>
    <dbReference type="NCBI Taxonomy" id="2838596"/>
    <lineage>
        <taxon>Bacteria</taxon>
        <taxon>Bacillati</taxon>
        <taxon>Bacillota</taxon>
        <taxon>Clostridia</taxon>
        <taxon>Eubacteriales</taxon>
        <taxon>Oscillospiraceae</taxon>
        <taxon>Allofournierella</taxon>
    </lineage>
</organism>
<proteinExistence type="predicted"/>
<protein>
    <submittedName>
        <fullName evidence="10">NADH:flavin oxidoreductase</fullName>
    </submittedName>
</protein>
<feature type="domain" description="NADH:flavin oxidoreductase/NADH oxidase N-terminal" evidence="9">
    <location>
        <begin position="7"/>
        <end position="334"/>
    </location>
</feature>
<dbReference type="GO" id="GO:0010181">
    <property type="term" value="F:FMN binding"/>
    <property type="evidence" value="ECO:0007669"/>
    <property type="project" value="InterPro"/>
</dbReference>
<dbReference type="PANTHER" id="PTHR42917">
    <property type="entry name" value="2,4-DIENOYL-COA REDUCTASE"/>
    <property type="match status" value="1"/>
</dbReference>
<dbReference type="EMBL" id="DXFW01000002">
    <property type="protein sequence ID" value="HIX04680.1"/>
    <property type="molecule type" value="Genomic_DNA"/>
</dbReference>
<accession>A0A9D1V237</accession>
<evidence type="ECO:0000256" key="6">
    <source>
        <dbReference type="ARBA" id="ARBA00023002"/>
    </source>
</evidence>
<evidence type="ECO:0000256" key="3">
    <source>
        <dbReference type="ARBA" id="ARBA00022630"/>
    </source>
</evidence>
<dbReference type="Gene3D" id="3.20.20.70">
    <property type="entry name" value="Aldolase class I"/>
    <property type="match status" value="1"/>
</dbReference>
<evidence type="ECO:0000313" key="10">
    <source>
        <dbReference type="EMBL" id="HIX04680.1"/>
    </source>
</evidence>
<evidence type="ECO:0000256" key="4">
    <source>
        <dbReference type="ARBA" id="ARBA00022643"/>
    </source>
</evidence>
<dbReference type="PANTHER" id="PTHR42917:SF2">
    <property type="entry name" value="2,4-DIENOYL-COA REDUCTASE [(2E)-ENOYL-COA-PRODUCING]"/>
    <property type="match status" value="1"/>
</dbReference>
<dbReference type="NCBIfam" id="NF045592">
    <property type="entry name" value="bili_reduct_N"/>
    <property type="match status" value="1"/>
</dbReference>
<dbReference type="InterPro" id="IPR013785">
    <property type="entry name" value="Aldolase_TIM"/>
</dbReference>
<gene>
    <name evidence="10" type="ORF">H9865_01015</name>
</gene>
<reference evidence="10" key="1">
    <citation type="journal article" date="2021" name="PeerJ">
        <title>Extensive microbial diversity within the chicken gut microbiome revealed by metagenomics and culture.</title>
        <authorList>
            <person name="Gilroy R."/>
            <person name="Ravi A."/>
            <person name="Getino M."/>
            <person name="Pursley I."/>
            <person name="Horton D.L."/>
            <person name="Alikhan N.F."/>
            <person name="Baker D."/>
            <person name="Gharbi K."/>
            <person name="Hall N."/>
            <person name="Watson M."/>
            <person name="Adriaenssens E.M."/>
            <person name="Foster-Nyarko E."/>
            <person name="Jarju S."/>
            <person name="Secka A."/>
            <person name="Antonio M."/>
            <person name="Oren A."/>
            <person name="Chaudhuri R.R."/>
            <person name="La Ragione R."/>
            <person name="Hildebrand F."/>
            <person name="Pallen M.J."/>
        </authorList>
    </citation>
    <scope>NUCLEOTIDE SEQUENCE</scope>
    <source>
        <strain evidence="10">2239</strain>
    </source>
</reference>
<comment type="cofactor">
    <cofactor evidence="1">
        <name>FMN</name>
        <dbReference type="ChEBI" id="CHEBI:58210"/>
    </cofactor>
</comment>
<evidence type="ECO:0000256" key="8">
    <source>
        <dbReference type="ARBA" id="ARBA00023014"/>
    </source>
</evidence>
<comment type="cofactor">
    <cofactor evidence="2">
        <name>[4Fe-4S] cluster</name>
        <dbReference type="ChEBI" id="CHEBI:49883"/>
    </cofactor>
</comment>
<dbReference type="Proteomes" id="UP000824193">
    <property type="component" value="Unassembled WGS sequence"/>
</dbReference>
<dbReference type="AlphaFoldDB" id="A0A9D1V237"/>
<keyword evidence="7" id="KW-0408">Iron</keyword>
<keyword evidence="3" id="KW-0285">Flavoprotein</keyword>
<name>A0A9D1V237_9FIRM</name>
<dbReference type="InterPro" id="IPR051793">
    <property type="entry name" value="NADH:flavin_oxidoreductase"/>
</dbReference>
<dbReference type="Pfam" id="PF00724">
    <property type="entry name" value="Oxidored_FMN"/>
    <property type="match status" value="1"/>
</dbReference>
<dbReference type="GO" id="GO:0016491">
    <property type="term" value="F:oxidoreductase activity"/>
    <property type="evidence" value="ECO:0007669"/>
    <property type="project" value="UniProtKB-KW"/>
</dbReference>
<keyword evidence="4" id="KW-0288">FMN</keyword>
<keyword evidence="6" id="KW-0560">Oxidoreductase</keyword>
<evidence type="ECO:0000259" key="9">
    <source>
        <dbReference type="Pfam" id="PF00724"/>
    </source>
</evidence>
<evidence type="ECO:0000256" key="5">
    <source>
        <dbReference type="ARBA" id="ARBA00022723"/>
    </source>
</evidence>
<reference evidence="10" key="2">
    <citation type="submission" date="2021-04" db="EMBL/GenBank/DDBJ databases">
        <authorList>
            <person name="Gilroy R."/>
        </authorList>
    </citation>
    <scope>NUCLEOTIDE SEQUENCE</scope>
    <source>
        <strain evidence="10">2239</strain>
    </source>
</reference>
<evidence type="ECO:0000256" key="1">
    <source>
        <dbReference type="ARBA" id="ARBA00001917"/>
    </source>
</evidence>
<dbReference type="SUPFAM" id="SSF51395">
    <property type="entry name" value="FMN-linked oxidoreductases"/>
    <property type="match status" value="1"/>
</dbReference>
<evidence type="ECO:0000256" key="2">
    <source>
        <dbReference type="ARBA" id="ARBA00001966"/>
    </source>
</evidence>
<dbReference type="GO" id="GO:0051536">
    <property type="term" value="F:iron-sulfur cluster binding"/>
    <property type="evidence" value="ECO:0007669"/>
    <property type="project" value="UniProtKB-KW"/>
</dbReference>